<dbReference type="InterPro" id="IPR050300">
    <property type="entry name" value="GDXG_lipolytic_enzyme"/>
</dbReference>
<dbReference type="Proteomes" id="UP000587415">
    <property type="component" value="Unassembled WGS sequence"/>
</dbReference>
<evidence type="ECO:0000313" key="4">
    <source>
        <dbReference type="EMBL" id="NJC41505.1"/>
    </source>
</evidence>
<dbReference type="EMBL" id="JAATJM010000001">
    <property type="protein sequence ID" value="NJC41505.1"/>
    <property type="molecule type" value="Genomic_DNA"/>
</dbReference>
<organism evidence="4 5">
    <name type="scientific">Brevundimonas alba</name>
    <dbReference type="NCBI Taxonomy" id="74314"/>
    <lineage>
        <taxon>Bacteria</taxon>
        <taxon>Pseudomonadati</taxon>
        <taxon>Pseudomonadota</taxon>
        <taxon>Alphaproteobacteria</taxon>
        <taxon>Caulobacterales</taxon>
        <taxon>Caulobacteraceae</taxon>
        <taxon>Brevundimonas</taxon>
    </lineage>
</organism>
<dbReference type="AlphaFoldDB" id="A0A7X5YKB4"/>
<evidence type="ECO:0000313" key="5">
    <source>
        <dbReference type="Proteomes" id="UP000587415"/>
    </source>
</evidence>
<dbReference type="PANTHER" id="PTHR48081:SF8">
    <property type="entry name" value="ALPHA_BETA HYDROLASE FOLD-3 DOMAIN-CONTAINING PROTEIN-RELATED"/>
    <property type="match status" value="1"/>
</dbReference>
<keyword evidence="5" id="KW-1185">Reference proteome</keyword>
<comment type="caution">
    <text evidence="4">The sequence shown here is derived from an EMBL/GenBank/DDBJ whole genome shotgun (WGS) entry which is preliminary data.</text>
</comment>
<sequence length="335" mass="35397">MSLTVHRLPLTPAQMAAARRVNAAMARAPRLKMGGWRLALGMKLNGIASVTAGRFTAAALKRRGVTVALETVAGPAGPLPLRLLLPAAQPRALVVDLHGGGWVFGSAALNDRLTGHLAEAALAVASVDYRLLDETRGVWMPDALADCVAALRWAVGEGRARFNVDHVFVIGESAGAHLAALALQRLRDDGAADLPLPIFVQGVFDLAGTPSVHAADAATLLFDGPNLVRDLGKLTPGRDEAARRQPDVSPLHGDLTGMPPALFVMGEADPLRDDSLLMADRWSAHADTMLLDVPLAPHGFQHFVVASAGPAQAFIRRWIDEMLAVPPVSVDNASR</sequence>
<protein>
    <submittedName>
        <fullName evidence="4">Acetyl esterase/lipase</fullName>
    </submittedName>
</protein>
<dbReference type="GO" id="GO:0016787">
    <property type="term" value="F:hydrolase activity"/>
    <property type="evidence" value="ECO:0007669"/>
    <property type="project" value="UniProtKB-KW"/>
</dbReference>
<dbReference type="Pfam" id="PF07859">
    <property type="entry name" value="Abhydrolase_3"/>
    <property type="match status" value="1"/>
</dbReference>
<evidence type="ECO:0000256" key="2">
    <source>
        <dbReference type="SAM" id="MobiDB-lite"/>
    </source>
</evidence>
<evidence type="ECO:0000256" key="1">
    <source>
        <dbReference type="ARBA" id="ARBA00022801"/>
    </source>
</evidence>
<dbReference type="PANTHER" id="PTHR48081">
    <property type="entry name" value="AB HYDROLASE SUPERFAMILY PROTEIN C4A8.06C"/>
    <property type="match status" value="1"/>
</dbReference>
<dbReference type="InterPro" id="IPR013094">
    <property type="entry name" value="AB_hydrolase_3"/>
</dbReference>
<dbReference type="Gene3D" id="3.40.50.1820">
    <property type="entry name" value="alpha/beta hydrolase"/>
    <property type="match status" value="1"/>
</dbReference>
<dbReference type="RefSeq" id="WP_168046670.1">
    <property type="nucleotide sequence ID" value="NZ_JAATJM010000001.1"/>
</dbReference>
<feature type="region of interest" description="Disordered" evidence="2">
    <location>
        <begin position="236"/>
        <end position="255"/>
    </location>
</feature>
<feature type="domain" description="Alpha/beta hydrolase fold-3" evidence="3">
    <location>
        <begin position="94"/>
        <end position="301"/>
    </location>
</feature>
<keyword evidence="1" id="KW-0378">Hydrolase</keyword>
<accession>A0A7X5YKB4</accession>
<dbReference type="SUPFAM" id="SSF53474">
    <property type="entry name" value="alpha/beta-Hydrolases"/>
    <property type="match status" value="1"/>
</dbReference>
<dbReference type="InterPro" id="IPR029058">
    <property type="entry name" value="AB_hydrolase_fold"/>
</dbReference>
<proteinExistence type="predicted"/>
<feature type="compositionally biased region" description="Basic and acidic residues" evidence="2">
    <location>
        <begin position="236"/>
        <end position="246"/>
    </location>
</feature>
<gene>
    <name evidence="4" type="ORF">GGQ87_001763</name>
</gene>
<reference evidence="4 5" key="1">
    <citation type="submission" date="2020-03" db="EMBL/GenBank/DDBJ databases">
        <title>Genomic Encyclopedia of Type Strains, Phase IV (KMG-IV): sequencing the most valuable type-strain genomes for metagenomic binning, comparative biology and taxonomic classification.</title>
        <authorList>
            <person name="Goeker M."/>
        </authorList>
    </citation>
    <scope>NUCLEOTIDE SEQUENCE [LARGE SCALE GENOMIC DNA]</scope>
    <source>
        <strain evidence="4 5">DSM 4736</strain>
    </source>
</reference>
<name>A0A7X5YKB4_9CAUL</name>
<evidence type="ECO:0000259" key="3">
    <source>
        <dbReference type="Pfam" id="PF07859"/>
    </source>
</evidence>